<reference evidence="1" key="1">
    <citation type="submission" date="2019-02" db="EMBL/GenBank/DDBJ databases">
        <authorList>
            <person name="Gruber-Vodicka R. H."/>
            <person name="Seah K. B. B."/>
        </authorList>
    </citation>
    <scope>NUCLEOTIDE SEQUENCE</scope>
    <source>
        <strain evidence="1">BECK_S313</strain>
    </source>
</reference>
<dbReference type="EMBL" id="CAADFK010000207">
    <property type="protein sequence ID" value="VFK20332.1"/>
    <property type="molecule type" value="Genomic_DNA"/>
</dbReference>
<evidence type="ECO:0000313" key="1">
    <source>
        <dbReference type="EMBL" id="VFK20332.1"/>
    </source>
</evidence>
<name>A0A450WTI5_9GAMM</name>
<protein>
    <submittedName>
        <fullName evidence="1">Uncharacterized protein</fullName>
    </submittedName>
</protein>
<accession>A0A450WTI5</accession>
<gene>
    <name evidence="1" type="ORF">BECKLPF1236B_GA0070989_12076</name>
</gene>
<proteinExistence type="predicted"/>
<organism evidence="1">
    <name type="scientific">Candidatus Kentrum sp. LPFa</name>
    <dbReference type="NCBI Taxonomy" id="2126335"/>
    <lineage>
        <taxon>Bacteria</taxon>
        <taxon>Pseudomonadati</taxon>
        <taxon>Pseudomonadota</taxon>
        <taxon>Gammaproteobacteria</taxon>
        <taxon>Candidatus Kentrum</taxon>
    </lineage>
</organism>
<dbReference type="AlphaFoldDB" id="A0A450WTI5"/>
<sequence length="92" mass="10758">MKLPKESLLPQSNTYEQCQPGLGLEFSEEAHAAIERICEHPDAWMAIDPETRRCLTNRFPYSVTEKIFDKTIKKYQGNKALQKNSWVIFWDP</sequence>